<evidence type="ECO:0000256" key="2">
    <source>
        <dbReference type="ARBA" id="ARBA00006416"/>
    </source>
</evidence>
<comment type="subcellular location">
    <subcellularLocation>
        <location evidence="1 9">Mitochondrion inner membrane</location>
        <topology evidence="1 9">Multi-pass membrane protein</topology>
    </subcellularLocation>
</comment>
<keyword evidence="3 9" id="KW-0813">Transport</keyword>
<name>A0ABR3VG54_HUMIN</name>
<gene>
    <name evidence="10" type="ORF">VTJ49DRAFT_7683</name>
</gene>
<dbReference type="Proteomes" id="UP001583172">
    <property type="component" value="Unassembled WGS sequence"/>
</dbReference>
<evidence type="ECO:0000256" key="5">
    <source>
        <dbReference type="ARBA" id="ARBA00022792"/>
    </source>
</evidence>
<sequence length="154" mass="17349">MSPTSNLYRAARPAFRARAFFFRPKPQTGARFQSTTASGPQSESWVKRMWDSPVGLKTVHFWAPCMKWALVLAGISDFARPAEKLSVTQNGALTLTGLIWTRWCLIIKPKNYFLAAVNFFLGMVGIVQVTRIGLYHQKQKRLAAEGKTEEIVKS</sequence>
<evidence type="ECO:0000313" key="11">
    <source>
        <dbReference type="Proteomes" id="UP001583172"/>
    </source>
</evidence>
<keyword evidence="5 9" id="KW-0999">Mitochondrion inner membrane</keyword>
<keyword evidence="7 9" id="KW-0496">Mitochondrion</keyword>
<evidence type="ECO:0000256" key="8">
    <source>
        <dbReference type="ARBA" id="ARBA00023136"/>
    </source>
</evidence>
<dbReference type="EMBL" id="JAZGSY010000097">
    <property type="protein sequence ID" value="KAL1840840.1"/>
    <property type="molecule type" value="Genomic_DNA"/>
</dbReference>
<dbReference type="Pfam" id="PF03650">
    <property type="entry name" value="MPC"/>
    <property type="match status" value="1"/>
</dbReference>
<proteinExistence type="inferred from homology"/>
<keyword evidence="8 9" id="KW-0472">Membrane</keyword>
<reference evidence="10 11" key="1">
    <citation type="journal article" date="2024" name="Commun. Biol.">
        <title>Comparative genomic analysis of thermophilic fungi reveals convergent evolutionary adaptations and gene losses.</title>
        <authorList>
            <person name="Steindorff A.S."/>
            <person name="Aguilar-Pontes M.V."/>
            <person name="Robinson A.J."/>
            <person name="Andreopoulos B."/>
            <person name="LaButti K."/>
            <person name="Kuo A."/>
            <person name="Mondo S."/>
            <person name="Riley R."/>
            <person name="Otillar R."/>
            <person name="Haridas S."/>
            <person name="Lipzen A."/>
            <person name="Grimwood J."/>
            <person name="Schmutz J."/>
            <person name="Clum A."/>
            <person name="Reid I.D."/>
            <person name="Moisan M.C."/>
            <person name="Butler G."/>
            <person name="Nguyen T.T.M."/>
            <person name="Dewar K."/>
            <person name="Conant G."/>
            <person name="Drula E."/>
            <person name="Henrissat B."/>
            <person name="Hansel C."/>
            <person name="Singer S."/>
            <person name="Hutchinson M.I."/>
            <person name="de Vries R.P."/>
            <person name="Natvig D.O."/>
            <person name="Powell A.J."/>
            <person name="Tsang A."/>
            <person name="Grigoriev I.V."/>
        </authorList>
    </citation>
    <scope>NUCLEOTIDE SEQUENCE [LARGE SCALE GENOMIC DNA]</scope>
    <source>
        <strain evidence="10 11">CBS 620.91</strain>
    </source>
</reference>
<keyword evidence="11" id="KW-1185">Reference proteome</keyword>
<keyword evidence="4 9" id="KW-0812">Transmembrane</keyword>
<evidence type="ECO:0000256" key="3">
    <source>
        <dbReference type="ARBA" id="ARBA00022448"/>
    </source>
</evidence>
<comment type="function">
    <text evidence="9">Mediates the uptake of pyruvate into mitochondria.</text>
</comment>
<comment type="caution">
    <text evidence="9">Lacks conserved residue(s) required for the propagation of feature annotation.</text>
</comment>
<evidence type="ECO:0000313" key="10">
    <source>
        <dbReference type="EMBL" id="KAL1840840.1"/>
    </source>
</evidence>
<dbReference type="InterPro" id="IPR005336">
    <property type="entry name" value="MPC"/>
</dbReference>
<keyword evidence="6 9" id="KW-1133">Transmembrane helix</keyword>
<comment type="caution">
    <text evidence="10">The sequence shown here is derived from an EMBL/GenBank/DDBJ whole genome shotgun (WGS) entry which is preliminary data.</text>
</comment>
<evidence type="ECO:0000256" key="1">
    <source>
        <dbReference type="ARBA" id="ARBA00004448"/>
    </source>
</evidence>
<evidence type="ECO:0000256" key="7">
    <source>
        <dbReference type="ARBA" id="ARBA00023128"/>
    </source>
</evidence>
<comment type="similarity">
    <text evidence="2 9">Belongs to the mitochondrial pyruvate carrier (MPC) (TC 2.A.105) family.</text>
</comment>
<evidence type="ECO:0000256" key="6">
    <source>
        <dbReference type="ARBA" id="ARBA00022989"/>
    </source>
</evidence>
<feature type="transmembrane region" description="Helical" evidence="9">
    <location>
        <begin position="112"/>
        <end position="134"/>
    </location>
</feature>
<protein>
    <recommendedName>
        <fullName evidence="9">Mitochondrial pyruvate carrier</fullName>
    </recommendedName>
</protein>
<evidence type="ECO:0000256" key="9">
    <source>
        <dbReference type="RuleBase" id="RU363100"/>
    </source>
</evidence>
<organism evidence="10 11">
    <name type="scientific">Humicola insolens</name>
    <name type="common">Soft-rot fungus</name>
    <dbReference type="NCBI Taxonomy" id="85995"/>
    <lineage>
        <taxon>Eukaryota</taxon>
        <taxon>Fungi</taxon>
        <taxon>Dikarya</taxon>
        <taxon>Ascomycota</taxon>
        <taxon>Pezizomycotina</taxon>
        <taxon>Sordariomycetes</taxon>
        <taxon>Sordariomycetidae</taxon>
        <taxon>Sordariales</taxon>
        <taxon>Chaetomiaceae</taxon>
        <taxon>Mycothermus</taxon>
    </lineage>
</organism>
<accession>A0ABR3VG54</accession>
<evidence type="ECO:0000256" key="4">
    <source>
        <dbReference type="ARBA" id="ARBA00022692"/>
    </source>
</evidence>
<dbReference type="PANTHER" id="PTHR14154">
    <property type="entry name" value="UPF0041 BRAIN PROTEIN 44-RELATED"/>
    <property type="match status" value="1"/>
</dbReference>